<proteinExistence type="predicted"/>
<evidence type="ECO:0000256" key="1">
    <source>
        <dbReference type="SAM" id="MobiDB-lite"/>
    </source>
</evidence>
<evidence type="ECO:0000256" key="2">
    <source>
        <dbReference type="SAM" id="SignalP"/>
    </source>
</evidence>
<feature type="region of interest" description="Disordered" evidence="1">
    <location>
        <begin position="55"/>
        <end position="113"/>
    </location>
</feature>
<evidence type="ECO:0000313" key="4">
    <source>
        <dbReference type="Proteomes" id="UP000310263"/>
    </source>
</evidence>
<feature type="region of interest" description="Disordered" evidence="1">
    <location>
        <begin position="866"/>
        <end position="929"/>
    </location>
</feature>
<protein>
    <submittedName>
        <fullName evidence="3">Uncharacterized protein</fullName>
    </submittedName>
</protein>
<dbReference type="Proteomes" id="UP000310263">
    <property type="component" value="Unassembled WGS sequence"/>
</dbReference>
<feature type="compositionally biased region" description="Basic and acidic residues" evidence="1">
    <location>
        <begin position="890"/>
        <end position="899"/>
    </location>
</feature>
<feature type="signal peptide" evidence="2">
    <location>
        <begin position="1"/>
        <end position="27"/>
    </location>
</feature>
<dbReference type="RefSeq" id="WP_136012062.1">
    <property type="nucleotide sequence ID" value="NZ_SRYE01000001.1"/>
</dbReference>
<keyword evidence="2" id="KW-0732">Signal</keyword>
<accession>A0A4S2F399</accession>
<feature type="region of interest" description="Disordered" evidence="1">
    <location>
        <begin position="1165"/>
        <end position="1194"/>
    </location>
</feature>
<comment type="caution">
    <text evidence="3">The sequence shown here is derived from an EMBL/GenBank/DDBJ whole genome shotgun (WGS) entry which is preliminary data.</text>
</comment>
<organism evidence="3 4">
    <name type="scientific">Muricaecibacterium torontonense</name>
    <dbReference type="NCBI Taxonomy" id="3032871"/>
    <lineage>
        <taxon>Bacteria</taxon>
        <taxon>Bacillati</taxon>
        <taxon>Actinomycetota</taxon>
        <taxon>Coriobacteriia</taxon>
        <taxon>Coriobacteriales</taxon>
        <taxon>Atopobiaceae</taxon>
        <taxon>Muricaecibacterium</taxon>
    </lineage>
</organism>
<gene>
    <name evidence="3" type="ORF">E5334_02775</name>
</gene>
<dbReference type="OrthoDB" id="3169061at2"/>
<evidence type="ECO:0000313" key="3">
    <source>
        <dbReference type="EMBL" id="TGY63436.1"/>
    </source>
</evidence>
<feature type="compositionally biased region" description="Basic and acidic residues" evidence="1">
    <location>
        <begin position="869"/>
        <end position="878"/>
    </location>
</feature>
<feature type="chain" id="PRO_5039675198" evidence="2">
    <location>
        <begin position="28"/>
        <end position="1194"/>
    </location>
</feature>
<feature type="compositionally biased region" description="Gly residues" evidence="1">
    <location>
        <begin position="1184"/>
        <end position="1194"/>
    </location>
</feature>
<dbReference type="EMBL" id="SRYE01000001">
    <property type="protein sequence ID" value="TGY63436.1"/>
    <property type="molecule type" value="Genomic_DNA"/>
</dbReference>
<feature type="compositionally biased region" description="Acidic residues" evidence="1">
    <location>
        <begin position="900"/>
        <end position="920"/>
    </location>
</feature>
<reference evidence="3 4" key="1">
    <citation type="submission" date="2019-04" db="EMBL/GenBank/DDBJ databases">
        <title>Microbes associate with the intestines of laboratory mice.</title>
        <authorList>
            <person name="Navarre W."/>
            <person name="Wong E."/>
            <person name="Huang K."/>
            <person name="Tropini C."/>
            <person name="Ng K."/>
            <person name="Yu B."/>
        </authorList>
    </citation>
    <scope>NUCLEOTIDE SEQUENCE [LARGE SCALE GENOMIC DNA]</scope>
    <source>
        <strain evidence="3 4">NM07_P-09</strain>
    </source>
</reference>
<dbReference type="AlphaFoldDB" id="A0A4S2F399"/>
<keyword evidence="4" id="KW-1185">Reference proteome</keyword>
<name>A0A4S2F399_9ACTN</name>
<sequence length="1194" mass="124499">MKGHISKKRAFAFLLSLLLTVQMTLPAGCLEAIAQSVVGEGIDSELIAVQDESALDQQVSDDQAAQLDGSAAEKPESPAADLEVSKEAPSQAEGDLKQEAPQPGVEAASQPAKAAARAADTTVGSMVISGGVAGTDYTVSGATVVVNTSTPLTFKGTLTNGTVQIKQGASANITLAGVTITSNTNSSPINLMGSGTTLKLFLADGTANNLTANLGQYCAGIHCGAGSTLYIDDSVANWSGSTHVEVLNGVVDTTATLDNGTSVTKGDPVTRLASSNPGSLVVKGGYGSGAIGSGSNENAGNMIFDGGTITAYSAGGHANNGGTNANQSWSSGTGIGAGAAGGATNMWFNGARVAAYGSYHGAGVGAGWSSGSGGSAQTGAVAGSGNSKCGNIYINAGYLTSQGYAHGNAFGGACGTNANQCIIRITGGTLHPSSYTDKFDIGGSGGYTIVTGGSVYVSNKSKFTGVGDTAFNTQDVASWSDVTALGGSLPATDKVFMLTVDLSTSSEKLSNEKLEDFKLFIGGEDAHYGAPTEFENGKLYLWLPEWVAKPNAEKEVRIEMSVRQADGTVKKIDPLFIAKPSASDATQTVKRYIEFDFPSDYAKTLEKDYDGLPFPALTVDATHPINIERTVGNSVVKETLNQPEEVKFKYQMLAQNEAGEWVPTGSESEEGSATLPADTGRFQVTMTSYQYAKDPSYAASYWGHQAKGVATINAVPAVLTMEAAPEWGNLADDGTWTPITQENADAGMAGNRLKLQFNIRSANTTALTCAAPTGSFQVSIDGKEVGKPIALTKEAVEASKGSTIANPDLSVTSTTGGTETRHATQVTYYFDPTNNDALLKALEDASKGGEHKVNIEYKADKNYIQGVDKNPDNAKEDDTFIVPVPPTTDVKPDPDKDPNVDIEDVDPDPDDPDNPDNPDNPDDKGTKVVHKSVTLRYSEYSSKTLGLTFESTSSMPMTCSTANGAVAELVADSEGNVLDASGKVNIKVNSCGTTRIVMEQAPNALYTGTKVILDVRVIPDESLKPQVQIRLVTNNLTHPGEPARPGDEIEYLVTGLNLVKGSAWQTAKLLDTMDPRLELIEDSVSITDNYATPDVSTRLGTDEFYAAAANAGFKWSDFDWDALAAEEGSGDGQYIFDKAASKVTSSVGTVYGGQSVTMRFKAKLASGTANRPQNPDEPKDIEPGPGGEGTYGVK</sequence>